<evidence type="ECO:0000313" key="3">
    <source>
        <dbReference type="EMBL" id="RNE49529.1"/>
    </source>
</evidence>
<proteinExistence type="predicted"/>
<dbReference type="InterPro" id="IPR025445">
    <property type="entry name" value="DUF4191"/>
</dbReference>
<organism evidence="3 4">
    <name type="scientific">Corynebacterium alimapuense</name>
    <dbReference type="NCBI Taxonomy" id="1576874"/>
    <lineage>
        <taxon>Bacteria</taxon>
        <taxon>Bacillati</taxon>
        <taxon>Actinomycetota</taxon>
        <taxon>Actinomycetes</taxon>
        <taxon>Mycobacteriales</taxon>
        <taxon>Corynebacteriaceae</taxon>
        <taxon>Corynebacterium</taxon>
    </lineage>
</organism>
<sequence length="263" mass="29078">MADAKQKAAAKAAKSENRAAKRSKFSQSWRQFWQAFNLQRKQDKKLIPLMLLAILGLGLVFFLIGLLFNGQWLMLSIGMTVGLALAMYIFSSRLQSSMYDRMGDTPGAAGWTLENMRNTVGVVWHTKTAVAANTQMDTVHRVVGNPGIVLVGEGAPHRVKPMMAQVRKKLNRLAGDIPVYEILVGEGEDQVTLKKLQRTMLKFPRNYKKNDVYSINAKIEAMDRIGSTAPGAGMPKGPMPKGANMAGMNRRMKRANKRKGGAE</sequence>
<feature type="region of interest" description="Disordered" evidence="1">
    <location>
        <begin position="1"/>
        <end position="22"/>
    </location>
</feature>
<dbReference type="Pfam" id="PF13829">
    <property type="entry name" value="DUF4191"/>
    <property type="match status" value="1"/>
</dbReference>
<protein>
    <submittedName>
        <fullName evidence="3">DUF4191 domain-containing protein</fullName>
    </submittedName>
</protein>
<gene>
    <name evidence="3" type="ORF">C5L39_04040</name>
</gene>
<reference evidence="3 4" key="1">
    <citation type="submission" date="2018-02" db="EMBL/GenBank/DDBJ databases">
        <title>Corynebacterium alimpuense sp. nov., a marine obligate actinomycete isolated from sediments of Valparaiso bay, Chile.</title>
        <authorList>
            <person name="Claverias F."/>
            <person name="Gonzales-Siles L."/>
            <person name="Salva-Serra F."/>
            <person name="Inganaes E."/>
            <person name="Molin K."/>
            <person name="Cumsille A."/>
            <person name="Undabarrena A."/>
            <person name="Couve E."/>
            <person name="Moore E.R.B."/>
            <person name="Gomila M."/>
            <person name="Camara B."/>
        </authorList>
    </citation>
    <scope>NUCLEOTIDE SEQUENCE [LARGE SCALE GENOMIC DNA]</scope>
    <source>
        <strain evidence="3 4">CCUG 69366</strain>
    </source>
</reference>
<dbReference type="OrthoDB" id="8479889at2"/>
<keyword evidence="2" id="KW-0472">Membrane</keyword>
<comment type="caution">
    <text evidence="3">The sequence shown here is derived from an EMBL/GenBank/DDBJ whole genome shotgun (WGS) entry which is preliminary data.</text>
</comment>
<feature type="region of interest" description="Disordered" evidence="1">
    <location>
        <begin position="228"/>
        <end position="263"/>
    </location>
</feature>
<dbReference type="Proteomes" id="UP000266975">
    <property type="component" value="Unassembled WGS sequence"/>
</dbReference>
<name>A0A3M8K9G6_9CORY</name>
<keyword evidence="2" id="KW-1133">Transmembrane helix</keyword>
<keyword evidence="2" id="KW-0812">Transmembrane</keyword>
<accession>A0A3M8K9G6</accession>
<evidence type="ECO:0000256" key="2">
    <source>
        <dbReference type="SAM" id="Phobius"/>
    </source>
</evidence>
<feature type="compositionally biased region" description="Basic residues" evidence="1">
    <location>
        <begin position="250"/>
        <end position="263"/>
    </location>
</feature>
<dbReference type="RefSeq" id="WP_123047575.1">
    <property type="nucleotide sequence ID" value="NZ_PTJO01000003.1"/>
</dbReference>
<evidence type="ECO:0000256" key="1">
    <source>
        <dbReference type="SAM" id="MobiDB-lite"/>
    </source>
</evidence>
<feature type="transmembrane region" description="Helical" evidence="2">
    <location>
        <begin position="72"/>
        <end position="91"/>
    </location>
</feature>
<evidence type="ECO:0000313" key="4">
    <source>
        <dbReference type="Proteomes" id="UP000266975"/>
    </source>
</evidence>
<feature type="transmembrane region" description="Helical" evidence="2">
    <location>
        <begin position="46"/>
        <end position="66"/>
    </location>
</feature>
<feature type="compositionally biased region" description="Low complexity" evidence="1">
    <location>
        <begin position="229"/>
        <end position="249"/>
    </location>
</feature>
<keyword evidence="4" id="KW-1185">Reference proteome</keyword>
<dbReference type="AlphaFoldDB" id="A0A3M8K9G6"/>
<dbReference type="EMBL" id="PTJO01000003">
    <property type="protein sequence ID" value="RNE49529.1"/>
    <property type="molecule type" value="Genomic_DNA"/>
</dbReference>